<dbReference type="InterPro" id="IPR036736">
    <property type="entry name" value="ACP-like_sf"/>
</dbReference>
<dbReference type="EMBL" id="MTAO01000022">
    <property type="protein sequence ID" value="POE23303.1"/>
    <property type="molecule type" value="Genomic_DNA"/>
</dbReference>
<accession>A0ABD6VJG6</accession>
<dbReference type="InterPro" id="IPR042099">
    <property type="entry name" value="ANL_N_sf"/>
</dbReference>
<dbReference type="Gene3D" id="1.10.1200.10">
    <property type="entry name" value="ACP-like"/>
    <property type="match status" value="1"/>
</dbReference>
<dbReference type="Proteomes" id="UP000237274">
    <property type="component" value="Unassembled WGS sequence"/>
</dbReference>
<dbReference type="PANTHER" id="PTHR45527:SF1">
    <property type="entry name" value="FATTY ACID SYNTHASE"/>
    <property type="match status" value="1"/>
</dbReference>
<dbReference type="InterPro" id="IPR009081">
    <property type="entry name" value="PP-bd_ACP"/>
</dbReference>
<dbReference type="InterPro" id="IPR010071">
    <property type="entry name" value="AA_adenyl_dom"/>
</dbReference>
<dbReference type="PROSITE" id="PS00455">
    <property type="entry name" value="AMP_BINDING"/>
    <property type="match status" value="1"/>
</dbReference>
<organism evidence="2 3">
    <name type="scientific">Pectobacterium odoriferum</name>
    <dbReference type="NCBI Taxonomy" id="78398"/>
    <lineage>
        <taxon>Bacteria</taxon>
        <taxon>Pseudomonadati</taxon>
        <taxon>Pseudomonadota</taxon>
        <taxon>Gammaproteobacteria</taxon>
        <taxon>Enterobacterales</taxon>
        <taxon>Pectobacteriaceae</taxon>
        <taxon>Pectobacterium</taxon>
    </lineage>
</organism>
<dbReference type="InterPro" id="IPR020845">
    <property type="entry name" value="AMP-binding_CS"/>
</dbReference>
<dbReference type="CDD" id="cd05930">
    <property type="entry name" value="A_NRPS"/>
    <property type="match status" value="1"/>
</dbReference>
<dbReference type="NCBIfam" id="TIGR01733">
    <property type="entry name" value="AA-adenyl-dom"/>
    <property type="match status" value="1"/>
</dbReference>
<sequence>MSDNYIAVNEAVAVNWNEIISAYSGLVPDVSYYSERSISTQRFSLSDESSSALISIANGSDKRLSMLLATLAACAQAAISYNRSAALLTGNYVEDEDVEKTVCLPVQCSPECTFKETIIATSNSMQKQLPYGVTALQSLFENPAIFALAVVLKGCQHIPDDLYQHSLTHVIFNCDEGRISCEVGSRLGADYSAALMRLVHDWAGQMRSPLPISQLEISEPFLFSAGEAPTNTAEDASILDHFQQQVERYPNKTAVSCDVAQLSYAELDALSTNGAAQLHAAGINKGDSIGIHMPRTCAAIVAIFAVLKAGGRYCPFDIHWPDSRKQHVLITADIRLTVVTADTPLALSDRQQITYDELQSVSEDRDAYTLPDLNGQDSAYIIFTSGSTGNPKGVEVPHGAVINLVQGLEYKVYRHYPSELNVSVISALSFDASVQQMYPALLLGHTLHIVPDNIRKDGAGIVRFWQEREIHIADCTPTHLRMIRLQMKGLRKPCPVMHLMIGGEKLERKNWQTFAECWDSAPNASNAYGPTECCVQSLSFEFNVDHPITTPAVPIGTPMLGEEIALIDASLRILPRGAVGEIAIAGKGVAKGYINAVELTKKSFVQIGDKRYYRTGDLAKYIGDDGLLFIGRIDSQVKISGYRIELGEIEAAIQDILLGYRQHGSASEVVDVYVMINTRDADNPILIAYICSDIAFNTHELRQETAARLPDYMVPAYFIAVAEFSQNSSGKIDNSRLPDPCDVIVQDRVVSCGNDTERKIRDLWSELLATRKENIHPNASFFDLGGTSFKLAQLSIRLSDTFSRDVEVVDLFKYTTVALQADYIDNGAVKNIASPDIHDSVEQFDSVLKMFGH</sequence>
<evidence type="ECO:0000259" key="1">
    <source>
        <dbReference type="PROSITE" id="PS50075"/>
    </source>
</evidence>
<reference evidence="2 3" key="1">
    <citation type="submission" date="2017-01" db="EMBL/GenBank/DDBJ databases">
        <title>Comparative Genomics of 38 Pectobacterium strains comprising three species revealed the characteristics of Pectobacterium carotovorum.</title>
        <authorList>
            <person name="Xie H."/>
            <person name="Ma Y."/>
            <person name="Li X."/>
        </authorList>
    </citation>
    <scope>NUCLEOTIDE SEQUENCE [LARGE SCALE GENOMIC DNA]</scope>
    <source>
        <strain evidence="2 3">Q142</strain>
    </source>
</reference>
<evidence type="ECO:0000313" key="2">
    <source>
        <dbReference type="EMBL" id="POE23303.1"/>
    </source>
</evidence>
<gene>
    <name evidence="2" type="ORF">BV926_20560</name>
</gene>
<dbReference type="SUPFAM" id="SSF56801">
    <property type="entry name" value="Acetyl-CoA synthetase-like"/>
    <property type="match status" value="1"/>
</dbReference>
<dbReference type="Pfam" id="PF00501">
    <property type="entry name" value="AMP-binding"/>
    <property type="match status" value="1"/>
</dbReference>
<dbReference type="Pfam" id="PF00550">
    <property type="entry name" value="PP-binding"/>
    <property type="match status" value="1"/>
</dbReference>
<protein>
    <recommendedName>
        <fullName evidence="1">Carrier domain-containing protein</fullName>
    </recommendedName>
</protein>
<name>A0ABD6VJG6_9GAMM</name>
<proteinExistence type="predicted"/>
<dbReference type="SUPFAM" id="SSF47336">
    <property type="entry name" value="ACP-like"/>
    <property type="match status" value="1"/>
</dbReference>
<dbReference type="AlphaFoldDB" id="A0ABD6VJG6"/>
<dbReference type="InterPro" id="IPR000873">
    <property type="entry name" value="AMP-dep_synth/lig_dom"/>
</dbReference>
<dbReference type="InterPro" id="IPR045851">
    <property type="entry name" value="AMP-bd_C_sf"/>
</dbReference>
<dbReference type="PANTHER" id="PTHR45527">
    <property type="entry name" value="NONRIBOSOMAL PEPTIDE SYNTHETASE"/>
    <property type="match status" value="1"/>
</dbReference>
<dbReference type="Gene3D" id="3.30.300.30">
    <property type="match status" value="1"/>
</dbReference>
<evidence type="ECO:0000313" key="3">
    <source>
        <dbReference type="Proteomes" id="UP000237274"/>
    </source>
</evidence>
<dbReference type="Gene3D" id="3.40.50.12780">
    <property type="entry name" value="N-terminal domain of ligase-like"/>
    <property type="match status" value="1"/>
</dbReference>
<comment type="caution">
    <text evidence="2">The sequence shown here is derived from an EMBL/GenBank/DDBJ whole genome shotgun (WGS) entry which is preliminary data.</text>
</comment>
<dbReference type="PROSITE" id="PS50075">
    <property type="entry name" value="CARRIER"/>
    <property type="match status" value="1"/>
</dbReference>
<feature type="domain" description="Carrier" evidence="1">
    <location>
        <begin position="751"/>
        <end position="828"/>
    </location>
</feature>
<dbReference type="RefSeq" id="WP_181000734.1">
    <property type="nucleotide sequence ID" value="NZ_MTAH01000024.1"/>
</dbReference>